<protein>
    <submittedName>
        <fullName evidence="1">Uncharacterized protein</fullName>
    </submittedName>
</protein>
<dbReference type="EMBL" id="CASHTH010004020">
    <property type="protein sequence ID" value="CAI8052530.1"/>
    <property type="molecule type" value="Genomic_DNA"/>
</dbReference>
<reference evidence="1" key="1">
    <citation type="submission" date="2023-03" db="EMBL/GenBank/DDBJ databases">
        <authorList>
            <person name="Steffen K."/>
            <person name="Cardenas P."/>
        </authorList>
    </citation>
    <scope>NUCLEOTIDE SEQUENCE</scope>
</reference>
<name>A0AA35TQE8_GEOBA</name>
<proteinExistence type="predicted"/>
<dbReference type="Proteomes" id="UP001174909">
    <property type="component" value="Unassembled WGS sequence"/>
</dbReference>
<feature type="non-terminal residue" evidence="1">
    <location>
        <position position="1"/>
    </location>
</feature>
<organism evidence="1 2">
    <name type="scientific">Geodia barretti</name>
    <name type="common">Barrett's horny sponge</name>
    <dbReference type="NCBI Taxonomy" id="519541"/>
    <lineage>
        <taxon>Eukaryota</taxon>
        <taxon>Metazoa</taxon>
        <taxon>Porifera</taxon>
        <taxon>Demospongiae</taxon>
        <taxon>Heteroscleromorpha</taxon>
        <taxon>Tetractinellida</taxon>
        <taxon>Astrophorina</taxon>
        <taxon>Geodiidae</taxon>
        <taxon>Geodia</taxon>
    </lineage>
</organism>
<keyword evidence="2" id="KW-1185">Reference proteome</keyword>
<evidence type="ECO:0000313" key="1">
    <source>
        <dbReference type="EMBL" id="CAI8052530.1"/>
    </source>
</evidence>
<dbReference type="AlphaFoldDB" id="A0AA35TQE8"/>
<evidence type="ECO:0000313" key="2">
    <source>
        <dbReference type="Proteomes" id="UP001174909"/>
    </source>
</evidence>
<gene>
    <name evidence="1" type="ORF">GBAR_LOCUS28710</name>
</gene>
<accession>A0AA35TQE8</accession>
<comment type="caution">
    <text evidence="1">The sequence shown here is derived from an EMBL/GenBank/DDBJ whole genome shotgun (WGS) entry which is preliminary data.</text>
</comment>
<sequence length="74" mass="8522">LITLSCHADLSSVWRKPLRNSLWRHTLQGDACVTNCCMPRTLSGVDIATHLYDTYISPLHKCHWYTSVSDRFTQ</sequence>